<keyword evidence="3" id="KW-1185">Reference proteome</keyword>
<evidence type="ECO:0000313" key="2">
    <source>
        <dbReference type="EMBL" id="MED6178074.1"/>
    </source>
</evidence>
<feature type="compositionally biased region" description="Acidic residues" evidence="1">
    <location>
        <begin position="1"/>
        <end position="13"/>
    </location>
</feature>
<gene>
    <name evidence="2" type="ORF">PIB30_104224</name>
</gene>
<name>A0ABU6VY07_9FABA</name>
<organism evidence="2 3">
    <name type="scientific">Stylosanthes scabra</name>
    <dbReference type="NCBI Taxonomy" id="79078"/>
    <lineage>
        <taxon>Eukaryota</taxon>
        <taxon>Viridiplantae</taxon>
        <taxon>Streptophyta</taxon>
        <taxon>Embryophyta</taxon>
        <taxon>Tracheophyta</taxon>
        <taxon>Spermatophyta</taxon>
        <taxon>Magnoliopsida</taxon>
        <taxon>eudicotyledons</taxon>
        <taxon>Gunneridae</taxon>
        <taxon>Pentapetalae</taxon>
        <taxon>rosids</taxon>
        <taxon>fabids</taxon>
        <taxon>Fabales</taxon>
        <taxon>Fabaceae</taxon>
        <taxon>Papilionoideae</taxon>
        <taxon>50 kb inversion clade</taxon>
        <taxon>dalbergioids sensu lato</taxon>
        <taxon>Dalbergieae</taxon>
        <taxon>Pterocarpus clade</taxon>
        <taxon>Stylosanthes</taxon>
    </lineage>
</organism>
<feature type="compositionally biased region" description="Basic and acidic residues" evidence="1">
    <location>
        <begin position="14"/>
        <end position="45"/>
    </location>
</feature>
<dbReference type="EMBL" id="JASCZI010154585">
    <property type="protein sequence ID" value="MED6178074.1"/>
    <property type="molecule type" value="Genomic_DNA"/>
</dbReference>
<accession>A0ABU6VY07</accession>
<proteinExistence type="predicted"/>
<feature type="region of interest" description="Disordered" evidence="1">
    <location>
        <begin position="78"/>
        <end position="106"/>
    </location>
</feature>
<sequence length="432" mass="46585">MCEMKLEEEEQTDPEIHTQFKQTTDPEFKVKIQQEQETTDQHQEPEIDDVDAATFQIATEITDSATIQNTGLEITTSTKAQLDLKEQNRSQSQNQEDEESDERSIYHGCDVRSMTVVLQRPPPEPPDLESLAVGDGVFDEKSNYYGLNAWSTLSTLVAANRPPPKLPNFTEDGGGELRSLAHEIGCTTPAVGDEGLTASSSAEDGAVAKGNVVDAKAEPFLHFLGDDDAANLNCGGCARDADDGTRPAASVNIGESTTSARSAEVGAIASMTDGGLRARLLRRFISLTPPPLLVAVFPWDREEEMRMWVSDEPEIAKVTMVVAEKMAVANLVRARARVVQRPPPKPPHLSSVMVVLGKAVATRKDGSGVPSFCGFRNGEKRGRGFLAAVAGVSGFSQSVGGRRAPGLAVVELTAIHGGEKHDNLFEEESLLF</sequence>
<evidence type="ECO:0000256" key="1">
    <source>
        <dbReference type="SAM" id="MobiDB-lite"/>
    </source>
</evidence>
<protein>
    <submittedName>
        <fullName evidence="2">Uncharacterized protein</fullName>
    </submittedName>
</protein>
<evidence type="ECO:0000313" key="3">
    <source>
        <dbReference type="Proteomes" id="UP001341840"/>
    </source>
</evidence>
<dbReference type="Proteomes" id="UP001341840">
    <property type="component" value="Unassembled WGS sequence"/>
</dbReference>
<reference evidence="2 3" key="1">
    <citation type="journal article" date="2023" name="Plants (Basel)">
        <title>Bridging the Gap: Combining Genomics and Transcriptomics Approaches to Understand Stylosanthes scabra, an Orphan Legume from the Brazilian Caatinga.</title>
        <authorList>
            <person name="Ferreira-Neto J.R.C."/>
            <person name="da Silva M.D."/>
            <person name="Binneck E."/>
            <person name="de Melo N.F."/>
            <person name="da Silva R.H."/>
            <person name="de Melo A.L.T.M."/>
            <person name="Pandolfi V."/>
            <person name="Bustamante F.O."/>
            <person name="Brasileiro-Vidal A.C."/>
            <person name="Benko-Iseppon A.M."/>
        </authorList>
    </citation>
    <scope>NUCLEOTIDE SEQUENCE [LARGE SCALE GENOMIC DNA]</scope>
    <source>
        <tissue evidence="2">Leaves</tissue>
    </source>
</reference>
<comment type="caution">
    <text evidence="2">The sequence shown here is derived from an EMBL/GenBank/DDBJ whole genome shotgun (WGS) entry which is preliminary data.</text>
</comment>
<feature type="region of interest" description="Disordered" evidence="1">
    <location>
        <begin position="1"/>
        <end position="49"/>
    </location>
</feature>